<organism evidence="2 3">
    <name type="scientific">Gnomoniopsis smithogilvyi</name>
    <dbReference type="NCBI Taxonomy" id="1191159"/>
    <lineage>
        <taxon>Eukaryota</taxon>
        <taxon>Fungi</taxon>
        <taxon>Dikarya</taxon>
        <taxon>Ascomycota</taxon>
        <taxon>Pezizomycotina</taxon>
        <taxon>Sordariomycetes</taxon>
        <taxon>Sordariomycetidae</taxon>
        <taxon>Diaporthales</taxon>
        <taxon>Gnomoniaceae</taxon>
        <taxon>Gnomoniopsis</taxon>
    </lineage>
</organism>
<reference evidence="2" key="1">
    <citation type="submission" date="2022-10" db="EMBL/GenBank/DDBJ databases">
        <title>Tapping the CABI collections for fungal endophytes: first genome assemblies for Collariella, Neodidymelliopsis, Ascochyta clinopodiicola, Didymella pomorum, Didymosphaeria variabile, Neocosmospora piperis and Neocucurbitaria cava.</title>
        <authorList>
            <person name="Hill R."/>
        </authorList>
    </citation>
    <scope>NUCLEOTIDE SEQUENCE</scope>
    <source>
        <strain evidence="2">IMI 355082</strain>
    </source>
</reference>
<proteinExistence type="predicted"/>
<evidence type="ECO:0000313" key="2">
    <source>
        <dbReference type="EMBL" id="KAJ4394830.1"/>
    </source>
</evidence>
<dbReference type="AlphaFoldDB" id="A0A9W8YXT3"/>
<gene>
    <name evidence="2" type="ORF">N0V93_004050</name>
</gene>
<sequence>MAPRLKAAEVNKTTSMMPSRKQPARKVKKEVKVSIKAPPGNGRKGPLWADSVQQALYQARFSPAWPHYEERLHLMGLPGEIRDLIFSFVLPIDVKANADGSGDIIDQANHLRIWPKKTVFFLPILHICRQLRYEYGALLLKRNTFHWDLPHPWNPAGLTYFTQFAASVGCQNYQLAIHVYCDMDHHVNSEPGIWNYSRHYLGFTECWNHLKQWARDVYDGVETRVLVAEGDNSERVRVLYHWYDDEPNIPFIVRVLDEARLARGTTWSRFDKKLQKLWGTYWEDGPYQSVKW</sequence>
<dbReference type="OrthoDB" id="5207473at2759"/>
<dbReference type="PANTHER" id="PTHR42085">
    <property type="entry name" value="F-BOX DOMAIN-CONTAINING PROTEIN"/>
    <property type="match status" value="1"/>
</dbReference>
<evidence type="ECO:0000313" key="3">
    <source>
        <dbReference type="Proteomes" id="UP001140453"/>
    </source>
</evidence>
<dbReference type="EMBL" id="JAPEVB010000002">
    <property type="protein sequence ID" value="KAJ4394830.1"/>
    <property type="molecule type" value="Genomic_DNA"/>
</dbReference>
<dbReference type="InterPro" id="IPR038883">
    <property type="entry name" value="AN11006-like"/>
</dbReference>
<keyword evidence="3" id="KW-1185">Reference proteome</keyword>
<comment type="caution">
    <text evidence="2">The sequence shown here is derived from an EMBL/GenBank/DDBJ whole genome shotgun (WGS) entry which is preliminary data.</text>
</comment>
<dbReference type="PANTHER" id="PTHR42085:SF2">
    <property type="entry name" value="F-BOX DOMAIN-CONTAINING PROTEIN"/>
    <property type="match status" value="1"/>
</dbReference>
<name>A0A9W8YXT3_9PEZI</name>
<dbReference type="Proteomes" id="UP001140453">
    <property type="component" value="Unassembled WGS sequence"/>
</dbReference>
<feature type="region of interest" description="Disordered" evidence="1">
    <location>
        <begin position="1"/>
        <end position="31"/>
    </location>
</feature>
<protein>
    <submittedName>
        <fullName evidence="2">Uncharacterized protein</fullName>
    </submittedName>
</protein>
<evidence type="ECO:0000256" key="1">
    <source>
        <dbReference type="SAM" id="MobiDB-lite"/>
    </source>
</evidence>
<accession>A0A9W8YXT3</accession>